<dbReference type="SUPFAM" id="SSF48371">
    <property type="entry name" value="ARM repeat"/>
    <property type="match status" value="1"/>
</dbReference>
<dbReference type="RefSeq" id="WP_013487156.1">
    <property type="nucleotide sequence ID" value="NC_014829.1"/>
</dbReference>
<dbReference type="EMBL" id="CP002394">
    <property type="protein sequence ID" value="ADU28815.1"/>
    <property type="molecule type" value="Genomic_DNA"/>
</dbReference>
<dbReference type="InterPro" id="IPR016024">
    <property type="entry name" value="ARM-type_fold"/>
</dbReference>
<name>E6TXK1_EVAC2</name>
<dbReference type="Gene3D" id="1.25.10.10">
    <property type="entry name" value="Leucine-rich Repeat Variant"/>
    <property type="match status" value="1"/>
</dbReference>
<dbReference type="HOGENOM" id="CLU_1487656_0_0_9"/>
<reference evidence="1" key="1">
    <citation type="submission" date="2010-12" db="EMBL/GenBank/DDBJ databases">
        <title>Complete sequence of Bacillus cellulosilyticus DSM 2522.</title>
        <authorList>
            <consortium name="US DOE Joint Genome Institute"/>
            <person name="Lucas S."/>
            <person name="Copeland A."/>
            <person name="Lapidus A."/>
            <person name="Cheng J.-F."/>
            <person name="Bruce D."/>
            <person name="Goodwin L."/>
            <person name="Pitluck S."/>
            <person name="Chertkov O."/>
            <person name="Detter J.C."/>
            <person name="Han C."/>
            <person name="Tapia R."/>
            <person name="Land M."/>
            <person name="Hauser L."/>
            <person name="Jeffries C."/>
            <person name="Kyrpides N."/>
            <person name="Ivanova N."/>
            <person name="Mikhailova N."/>
            <person name="Brumm P."/>
            <person name="Mead D."/>
            <person name="Woyke T."/>
        </authorList>
    </citation>
    <scope>NUCLEOTIDE SEQUENCE [LARGE SCALE GENOMIC DNA]</scope>
    <source>
        <strain evidence="1">DSM 2522</strain>
    </source>
</reference>
<evidence type="ECO:0008006" key="3">
    <source>
        <dbReference type="Google" id="ProtNLM"/>
    </source>
</evidence>
<proteinExistence type="predicted"/>
<protein>
    <recommendedName>
        <fullName evidence="3">HEAT repeat domain-containing protein</fullName>
    </recommendedName>
</protein>
<dbReference type="OrthoDB" id="5510862at2"/>
<sequence>MDNGIVEYFEKLHAHDKQEQFEAFQYLLKAMEGEVDWSYEVWDRLKEEVESGNNHERSRAAQFLAALASWSDPEKRVLGDFPILWKVTYDEKFVTARHSLQSVWKVALAGNEQRELVLNHFIERFYTCEDERNNKLMRFDIIQGLKNIFDNTKEAAVKEAALKLIESENDEKYKKKYKNVWK</sequence>
<evidence type="ECO:0000313" key="1">
    <source>
        <dbReference type="EMBL" id="ADU28815.1"/>
    </source>
</evidence>
<dbReference type="STRING" id="649639.Bcell_0533"/>
<dbReference type="eggNOG" id="ENOG502ZCAV">
    <property type="taxonomic scope" value="Bacteria"/>
</dbReference>
<accession>E6TXK1</accession>
<organism evidence="1 2">
    <name type="scientific">Evansella cellulosilytica (strain ATCC 21833 / DSM 2522 / FERM P-1141 / JCM 9156 / N-4)</name>
    <name type="common">Bacillus cellulosilyticus</name>
    <dbReference type="NCBI Taxonomy" id="649639"/>
    <lineage>
        <taxon>Bacteria</taxon>
        <taxon>Bacillati</taxon>
        <taxon>Bacillota</taxon>
        <taxon>Bacilli</taxon>
        <taxon>Bacillales</taxon>
        <taxon>Bacillaceae</taxon>
        <taxon>Evansella</taxon>
    </lineage>
</organism>
<dbReference type="Proteomes" id="UP000001401">
    <property type="component" value="Chromosome"/>
</dbReference>
<dbReference type="KEGG" id="bco:Bcell_0533"/>
<dbReference type="AlphaFoldDB" id="E6TXK1"/>
<evidence type="ECO:0000313" key="2">
    <source>
        <dbReference type="Proteomes" id="UP000001401"/>
    </source>
</evidence>
<keyword evidence="2" id="KW-1185">Reference proteome</keyword>
<gene>
    <name evidence="1" type="ordered locus">Bcell_0533</name>
</gene>
<dbReference type="InterPro" id="IPR011989">
    <property type="entry name" value="ARM-like"/>
</dbReference>